<sequence length="273" mass="29616">MHLISAAFLVKHFARRTSVALLAGGLAVGAAGCKNESMPAPETGVDYYPIAVGNYWTYAVVDTTWSRASGGVGGSQLIASVPRDSTYQLKETITEILTDAAGKKAYRMVRSKRVGTTAAFRDDSVFVLSANEQFVTLNRNNARSVELIFPVREGRSWNFNAFNNNFNDTITAETRQYSAIGLPFTLAASGGVPAQSYPVTVTTANTGAAAENSLVKQASYRQVFAKGVGPVFRRRVYFLPYTYVGAGGIQVYPPRAYVSGFTRRETLIDHGPR</sequence>
<reference evidence="2" key="1">
    <citation type="submission" date="2016-10" db="EMBL/GenBank/DDBJ databases">
        <authorList>
            <person name="Varghese N."/>
            <person name="Submissions S."/>
        </authorList>
    </citation>
    <scope>NUCLEOTIDE SEQUENCE [LARGE SCALE GENOMIC DNA]</scope>
    <source>
        <strain evidence="2">OR362-8,ATCC BAA-1266,JCM 13504</strain>
    </source>
</reference>
<dbReference type="OrthoDB" id="1467525at2"/>
<proteinExistence type="predicted"/>
<dbReference type="AlphaFoldDB" id="A0A1I5TZN4"/>
<protein>
    <submittedName>
        <fullName evidence="1">Uncharacterized protein</fullName>
    </submittedName>
</protein>
<dbReference type="RefSeq" id="WP_092668911.1">
    <property type="nucleotide sequence ID" value="NZ_FOXS01000001.1"/>
</dbReference>
<evidence type="ECO:0000313" key="1">
    <source>
        <dbReference type="EMBL" id="SFP88077.1"/>
    </source>
</evidence>
<keyword evidence="2" id="KW-1185">Reference proteome</keyword>
<accession>A0A1I5TZN4</accession>
<organism evidence="1 2">
    <name type="scientific">Hymenobacter arizonensis</name>
    <name type="common">Siccationidurans arizonensis</name>
    <dbReference type="NCBI Taxonomy" id="1227077"/>
    <lineage>
        <taxon>Bacteria</taxon>
        <taxon>Pseudomonadati</taxon>
        <taxon>Bacteroidota</taxon>
        <taxon>Cytophagia</taxon>
        <taxon>Cytophagales</taxon>
        <taxon>Hymenobacteraceae</taxon>
        <taxon>Hymenobacter</taxon>
    </lineage>
</organism>
<dbReference type="EMBL" id="FOXS01000001">
    <property type="protein sequence ID" value="SFP88077.1"/>
    <property type="molecule type" value="Genomic_DNA"/>
</dbReference>
<dbReference type="STRING" id="1227077.SAMN04515668_0663"/>
<gene>
    <name evidence="1" type="ORF">SAMN04515668_0663</name>
</gene>
<dbReference type="Proteomes" id="UP000199029">
    <property type="component" value="Unassembled WGS sequence"/>
</dbReference>
<evidence type="ECO:0000313" key="2">
    <source>
        <dbReference type="Proteomes" id="UP000199029"/>
    </source>
</evidence>
<name>A0A1I5TZN4_HYMAR</name>